<evidence type="ECO:0000313" key="2">
    <source>
        <dbReference type="EMBL" id="KAJ9154542.1"/>
    </source>
</evidence>
<reference evidence="2 3" key="1">
    <citation type="journal article" date="2023" name="Plant Biotechnol. J.">
        <title>Chromosome-level wild Hevea brasiliensis genome provides new tools for genomic-assisted breeding and valuable loci to elevate rubber yield.</title>
        <authorList>
            <person name="Cheng H."/>
            <person name="Song X."/>
            <person name="Hu Y."/>
            <person name="Wu T."/>
            <person name="Yang Q."/>
            <person name="An Z."/>
            <person name="Feng S."/>
            <person name="Deng Z."/>
            <person name="Wu W."/>
            <person name="Zeng X."/>
            <person name="Tu M."/>
            <person name="Wang X."/>
            <person name="Huang H."/>
        </authorList>
    </citation>
    <scope>NUCLEOTIDE SEQUENCE [LARGE SCALE GENOMIC DNA]</scope>
    <source>
        <strain evidence="2">MT/VB/25A 57/8</strain>
    </source>
</reference>
<dbReference type="PANTHER" id="PTHR33223:SF10">
    <property type="entry name" value="AMINOTRANSFERASE-LIKE PLANT MOBILE DOMAIN-CONTAINING PROTEIN"/>
    <property type="match status" value="1"/>
</dbReference>
<dbReference type="Pfam" id="PF03732">
    <property type="entry name" value="Retrotrans_gag"/>
    <property type="match status" value="1"/>
</dbReference>
<protein>
    <recommendedName>
        <fullName evidence="1">Retrotransposon gag domain-containing protein</fullName>
    </recommendedName>
</protein>
<gene>
    <name evidence="2" type="ORF">P3X46_027862</name>
</gene>
<dbReference type="Proteomes" id="UP001174677">
    <property type="component" value="Chromosome 15"/>
</dbReference>
<dbReference type="InterPro" id="IPR005162">
    <property type="entry name" value="Retrotrans_gag_dom"/>
</dbReference>
<name>A0ABQ9L1A4_HEVBR</name>
<comment type="caution">
    <text evidence="2">The sequence shown here is derived from an EMBL/GenBank/DDBJ whole genome shotgun (WGS) entry which is preliminary data.</text>
</comment>
<keyword evidence="3" id="KW-1185">Reference proteome</keyword>
<evidence type="ECO:0000259" key="1">
    <source>
        <dbReference type="Pfam" id="PF03732"/>
    </source>
</evidence>
<dbReference type="EMBL" id="JARPOI010000015">
    <property type="protein sequence ID" value="KAJ9154542.1"/>
    <property type="molecule type" value="Genomic_DNA"/>
</dbReference>
<organism evidence="2 3">
    <name type="scientific">Hevea brasiliensis</name>
    <name type="common">Para rubber tree</name>
    <name type="synonym">Siphonia brasiliensis</name>
    <dbReference type="NCBI Taxonomy" id="3981"/>
    <lineage>
        <taxon>Eukaryota</taxon>
        <taxon>Viridiplantae</taxon>
        <taxon>Streptophyta</taxon>
        <taxon>Embryophyta</taxon>
        <taxon>Tracheophyta</taxon>
        <taxon>Spermatophyta</taxon>
        <taxon>Magnoliopsida</taxon>
        <taxon>eudicotyledons</taxon>
        <taxon>Gunneridae</taxon>
        <taxon>Pentapetalae</taxon>
        <taxon>rosids</taxon>
        <taxon>fabids</taxon>
        <taxon>Malpighiales</taxon>
        <taxon>Euphorbiaceae</taxon>
        <taxon>Crotonoideae</taxon>
        <taxon>Micrandreae</taxon>
        <taxon>Hevea</taxon>
    </lineage>
</organism>
<sequence length="165" mass="19339">MMLIGLSQKWYQRLPDSFIENFKELANSFKQKFTSCITPRKLSFDLIKIQQAEGESLRDYLSRFNAEAIQIENLNHETACEAMKKGSKNKRFVDSLIKNQTMDYEQLMERAKKYISLDDERRALKEKWHTGQSLERDMKKDVVIGKLMGQTPEPLNEIDTALTRL</sequence>
<dbReference type="PANTHER" id="PTHR33223">
    <property type="entry name" value="CCHC-TYPE DOMAIN-CONTAINING PROTEIN"/>
    <property type="match status" value="1"/>
</dbReference>
<feature type="domain" description="Retrotransposon gag" evidence="1">
    <location>
        <begin position="2"/>
        <end position="86"/>
    </location>
</feature>
<accession>A0ABQ9L1A4</accession>
<evidence type="ECO:0000313" key="3">
    <source>
        <dbReference type="Proteomes" id="UP001174677"/>
    </source>
</evidence>
<proteinExistence type="predicted"/>